<dbReference type="InterPro" id="IPR029060">
    <property type="entry name" value="PIN-like_dom_sf"/>
</dbReference>
<evidence type="ECO:0000313" key="2">
    <source>
        <dbReference type="EMBL" id="MDJ1180067.1"/>
    </source>
</evidence>
<sequence>MNFKFIDTNVWIYRLFDDQRIEPRERQRKLKIATSITNQANLTISTQVINEISANLIKKANFDETQIKAVIQSLYNRCQVVEFNLNILQSASDLRMSYSLSFWDSLIVASALAGGADILYSEDMQDGLRVSGRVNIVNPFQSRE</sequence>
<dbReference type="InterPro" id="IPR002716">
    <property type="entry name" value="PIN_dom"/>
</dbReference>
<accession>A0ABT7BMS2</accession>
<organism evidence="2 3">
    <name type="scientific">Roseofilum halophilum BLCC-M91</name>
    <dbReference type="NCBI Taxonomy" id="3022259"/>
    <lineage>
        <taxon>Bacteria</taxon>
        <taxon>Bacillati</taxon>
        <taxon>Cyanobacteriota</taxon>
        <taxon>Cyanophyceae</taxon>
        <taxon>Desertifilales</taxon>
        <taxon>Desertifilaceae</taxon>
        <taxon>Roseofilum</taxon>
        <taxon>Roseofilum halophilum</taxon>
    </lineage>
</organism>
<dbReference type="Proteomes" id="UP001231370">
    <property type="component" value="Unassembled WGS sequence"/>
</dbReference>
<evidence type="ECO:0000259" key="1">
    <source>
        <dbReference type="Pfam" id="PF01850"/>
    </source>
</evidence>
<gene>
    <name evidence="2" type="ORF">PJF56_14465</name>
</gene>
<dbReference type="SUPFAM" id="SSF88723">
    <property type="entry name" value="PIN domain-like"/>
    <property type="match status" value="1"/>
</dbReference>
<name>A0ABT7BMS2_9CYAN</name>
<reference evidence="2 3" key="1">
    <citation type="submission" date="2023-01" db="EMBL/GenBank/DDBJ databases">
        <title>Novel diversity within Roseofilum (Cyanobacteria; Desertifilaceae) from marine benthic mats with descriptions of four novel species.</title>
        <authorList>
            <person name="Wang Y."/>
            <person name="Berthold D.E."/>
            <person name="Hu J."/>
            <person name="Lefler F.W."/>
            <person name="Laughinghouse H.D. IV."/>
        </authorList>
    </citation>
    <scope>NUCLEOTIDE SEQUENCE [LARGE SCALE GENOMIC DNA]</scope>
    <source>
        <strain evidence="2 3">BLCC-M91</strain>
    </source>
</reference>
<proteinExistence type="predicted"/>
<dbReference type="Gene3D" id="3.40.50.1010">
    <property type="entry name" value="5'-nuclease"/>
    <property type="match status" value="1"/>
</dbReference>
<dbReference type="RefSeq" id="WP_283763369.1">
    <property type="nucleotide sequence ID" value="NZ_JAQPOK010000104.1"/>
</dbReference>
<dbReference type="EMBL" id="JAQPOK010000104">
    <property type="protein sequence ID" value="MDJ1180067.1"/>
    <property type="molecule type" value="Genomic_DNA"/>
</dbReference>
<evidence type="ECO:0000313" key="3">
    <source>
        <dbReference type="Proteomes" id="UP001231370"/>
    </source>
</evidence>
<dbReference type="CDD" id="cd18692">
    <property type="entry name" value="PIN_VapC-like"/>
    <property type="match status" value="1"/>
</dbReference>
<dbReference type="Pfam" id="PF01850">
    <property type="entry name" value="PIN"/>
    <property type="match status" value="1"/>
</dbReference>
<protein>
    <submittedName>
        <fullName evidence="2">PIN domain-containing protein</fullName>
    </submittedName>
</protein>
<feature type="domain" description="PIN" evidence="1">
    <location>
        <begin position="5"/>
        <end position="123"/>
    </location>
</feature>
<keyword evidence="3" id="KW-1185">Reference proteome</keyword>
<comment type="caution">
    <text evidence="2">The sequence shown here is derived from an EMBL/GenBank/DDBJ whole genome shotgun (WGS) entry which is preliminary data.</text>
</comment>